<evidence type="ECO:0000313" key="1">
    <source>
        <dbReference type="EMBL" id="QQB46749.1"/>
    </source>
</evidence>
<reference evidence="1 2" key="1">
    <citation type="submission" date="2020-12" db="EMBL/GenBank/DDBJ databases">
        <title>FDA dAtabase for Regulatory Grade micrObial Sequences (FDA-ARGOS): Supporting development and validation of Infectious Disease Dx tests.</title>
        <authorList>
            <person name="Sproer C."/>
            <person name="Gronow S."/>
            <person name="Severitt S."/>
            <person name="Schroder I."/>
            <person name="Tallon L."/>
            <person name="Sadzewicz L."/>
            <person name="Zhao X."/>
            <person name="Boylan J."/>
            <person name="Ott S."/>
            <person name="Bowen H."/>
            <person name="Vavikolanu K."/>
            <person name="Mehta A."/>
            <person name="Aluvathingal J."/>
            <person name="Nadendla S."/>
            <person name="Lowell S."/>
            <person name="Myers T."/>
            <person name="Yan Y."/>
            <person name="Sichtig H."/>
        </authorList>
    </citation>
    <scope>NUCLEOTIDE SEQUENCE [LARGE SCALE GENOMIC DNA]</scope>
    <source>
        <strain evidence="1 2">FDAARGOS_1053</strain>
    </source>
</reference>
<sequence>MAGFSEAELEAMKQRAAELKADADSGVTGAKKRTRDEEALLAAIEELSGSDKDIAERIHAIIISEAPELHARTWYGFPAYAGDDGNVIIFLQPTAKFGTRYCTLGFNDNAQLDQNHMWPTSYAIIDINDKVEASVRGLVRRAVGK</sequence>
<dbReference type="AlphaFoldDB" id="A0A7T4EG44"/>
<dbReference type="RefSeq" id="WP_005391290.1">
    <property type="nucleotide sequence ID" value="NZ_CP066007.1"/>
</dbReference>
<protein>
    <recommendedName>
        <fullName evidence="3">YdhG-like domain-containing protein</fullName>
    </recommendedName>
</protein>
<dbReference type="EMBL" id="CP066007">
    <property type="protein sequence ID" value="QQB46749.1"/>
    <property type="molecule type" value="Genomic_DNA"/>
</dbReference>
<gene>
    <name evidence="1" type="ORF">I6I10_02055</name>
</gene>
<evidence type="ECO:0000313" key="2">
    <source>
        <dbReference type="Proteomes" id="UP000596145"/>
    </source>
</evidence>
<dbReference type="OrthoDB" id="32458at2"/>
<accession>A0A7T4EG44</accession>
<dbReference type="SUPFAM" id="SSF159888">
    <property type="entry name" value="YdhG-like"/>
    <property type="match status" value="1"/>
</dbReference>
<evidence type="ECO:0008006" key="3">
    <source>
        <dbReference type="Google" id="ProtNLM"/>
    </source>
</evidence>
<proteinExistence type="predicted"/>
<name>A0A7T4EG44_9CORY</name>
<dbReference type="GeneID" id="92758905"/>
<organism evidence="1 2">
    <name type="scientific">Corynebacterium glucuronolyticum</name>
    <dbReference type="NCBI Taxonomy" id="39791"/>
    <lineage>
        <taxon>Bacteria</taxon>
        <taxon>Bacillati</taxon>
        <taxon>Actinomycetota</taxon>
        <taxon>Actinomycetes</taxon>
        <taxon>Mycobacteriales</taxon>
        <taxon>Corynebacteriaceae</taxon>
        <taxon>Corynebacterium</taxon>
    </lineage>
</organism>
<dbReference type="Proteomes" id="UP000596145">
    <property type="component" value="Chromosome"/>
</dbReference>